<comment type="caution">
    <text evidence="2">The sequence shown here is derived from an EMBL/GenBank/DDBJ whole genome shotgun (WGS) entry which is preliminary data.</text>
</comment>
<dbReference type="EMBL" id="JARBJD010000313">
    <property type="protein sequence ID" value="KAK2944118.1"/>
    <property type="molecule type" value="Genomic_DNA"/>
</dbReference>
<dbReference type="Proteomes" id="UP001281761">
    <property type="component" value="Unassembled WGS sequence"/>
</dbReference>
<sequence length="101" mass="10937">MSVSPLLLLGSPPSPSSPLPPSDIEHTIFLPEPLPDIPQIFLATPSIILLVTIRADSTISIHIISSPQSIPFSIPSENHKHISSVLVHSNNTCSPHCFRQM</sequence>
<keyword evidence="3" id="KW-1185">Reference proteome</keyword>
<evidence type="ECO:0000256" key="1">
    <source>
        <dbReference type="SAM" id="MobiDB-lite"/>
    </source>
</evidence>
<proteinExistence type="predicted"/>
<gene>
    <name evidence="2" type="ORF">BLNAU_20950</name>
</gene>
<feature type="compositionally biased region" description="Pro residues" evidence="1">
    <location>
        <begin position="12"/>
        <end position="21"/>
    </location>
</feature>
<organism evidence="2 3">
    <name type="scientific">Blattamonas nauphoetae</name>
    <dbReference type="NCBI Taxonomy" id="2049346"/>
    <lineage>
        <taxon>Eukaryota</taxon>
        <taxon>Metamonada</taxon>
        <taxon>Preaxostyla</taxon>
        <taxon>Oxymonadida</taxon>
        <taxon>Blattamonas</taxon>
    </lineage>
</organism>
<feature type="region of interest" description="Disordered" evidence="1">
    <location>
        <begin position="1"/>
        <end position="22"/>
    </location>
</feature>
<protein>
    <submittedName>
        <fullName evidence="2">Uncharacterized protein</fullName>
    </submittedName>
</protein>
<reference evidence="2 3" key="1">
    <citation type="journal article" date="2022" name="bioRxiv">
        <title>Genomics of Preaxostyla Flagellates Illuminates Evolutionary Transitions and the Path Towards Mitochondrial Loss.</title>
        <authorList>
            <person name="Novak L.V.F."/>
            <person name="Treitli S.C."/>
            <person name="Pyrih J."/>
            <person name="Halakuc P."/>
            <person name="Pipaliya S.V."/>
            <person name="Vacek V."/>
            <person name="Brzon O."/>
            <person name="Soukal P."/>
            <person name="Eme L."/>
            <person name="Dacks J.B."/>
            <person name="Karnkowska A."/>
            <person name="Elias M."/>
            <person name="Hampl V."/>
        </authorList>
    </citation>
    <scope>NUCLEOTIDE SEQUENCE [LARGE SCALE GENOMIC DNA]</scope>
    <source>
        <strain evidence="2">NAU3</strain>
        <tissue evidence="2">Gut</tissue>
    </source>
</reference>
<feature type="compositionally biased region" description="Low complexity" evidence="1">
    <location>
        <begin position="1"/>
        <end position="11"/>
    </location>
</feature>
<accession>A0ABQ9WXS5</accession>
<name>A0ABQ9WXS5_9EUKA</name>
<evidence type="ECO:0000313" key="3">
    <source>
        <dbReference type="Proteomes" id="UP001281761"/>
    </source>
</evidence>
<evidence type="ECO:0000313" key="2">
    <source>
        <dbReference type="EMBL" id="KAK2944118.1"/>
    </source>
</evidence>